<keyword evidence="6" id="KW-1185">Reference proteome</keyword>
<protein>
    <submittedName>
        <fullName evidence="5">ABC transporter substrate-binding protein</fullName>
    </submittedName>
</protein>
<dbReference type="GO" id="GO:0042938">
    <property type="term" value="P:dipeptide transport"/>
    <property type="evidence" value="ECO:0007669"/>
    <property type="project" value="TreeGrafter"/>
</dbReference>
<feature type="chain" id="PRO_5030653642" evidence="3">
    <location>
        <begin position="23"/>
        <end position="533"/>
    </location>
</feature>
<dbReference type="Proteomes" id="UP000541421">
    <property type="component" value="Unassembled WGS sequence"/>
</dbReference>
<feature type="domain" description="Solute-binding protein family 5" evidence="4">
    <location>
        <begin position="68"/>
        <end position="452"/>
    </location>
</feature>
<dbReference type="InterPro" id="IPR039424">
    <property type="entry name" value="SBP_5"/>
</dbReference>
<dbReference type="PIRSF" id="PIRSF002741">
    <property type="entry name" value="MppA"/>
    <property type="match status" value="1"/>
</dbReference>
<reference evidence="5 6" key="1">
    <citation type="submission" date="2020-05" db="EMBL/GenBank/DDBJ databases">
        <authorList>
            <person name="Niu N."/>
        </authorList>
    </citation>
    <scope>NUCLEOTIDE SEQUENCE [LARGE SCALE GENOMIC DNA]</scope>
    <source>
        <strain evidence="5 6">LMG10982</strain>
    </source>
</reference>
<dbReference type="RefSeq" id="WP_171588817.1">
    <property type="nucleotide sequence ID" value="NZ_JABGBO010000006.1"/>
</dbReference>
<dbReference type="PANTHER" id="PTHR30290:SF38">
    <property type="entry name" value="D,D-DIPEPTIDE-BINDING PERIPLASMIC PROTEIN DDPA-RELATED"/>
    <property type="match status" value="1"/>
</dbReference>
<dbReference type="InterPro" id="IPR023765">
    <property type="entry name" value="SBP_5_CS"/>
</dbReference>
<dbReference type="InterPro" id="IPR030678">
    <property type="entry name" value="Peptide/Ni-bd"/>
</dbReference>
<dbReference type="FunFam" id="3.40.190.10:FF:000036">
    <property type="entry name" value="Dipeptide ABC transporter, substrate-binding protein"/>
    <property type="match status" value="1"/>
</dbReference>
<dbReference type="GO" id="GO:1904680">
    <property type="term" value="F:peptide transmembrane transporter activity"/>
    <property type="evidence" value="ECO:0007669"/>
    <property type="project" value="TreeGrafter"/>
</dbReference>
<evidence type="ECO:0000313" key="6">
    <source>
        <dbReference type="Proteomes" id="UP000541421"/>
    </source>
</evidence>
<evidence type="ECO:0000313" key="5">
    <source>
        <dbReference type="EMBL" id="NOL49845.1"/>
    </source>
</evidence>
<dbReference type="FunFam" id="3.10.105.10:FF:000002">
    <property type="entry name" value="Dipeptide ABC transporter, substrate-binding protein"/>
    <property type="match status" value="1"/>
</dbReference>
<keyword evidence="2 3" id="KW-0732">Signal</keyword>
<comment type="similarity">
    <text evidence="1">Belongs to the bacterial solute-binding protein 5 family.</text>
</comment>
<evidence type="ECO:0000256" key="3">
    <source>
        <dbReference type="SAM" id="SignalP"/>
    </source>
</evidence>
<dbReference type="Gene3D" id="3.90.76.10">
    <property type="entry name" value="Dipeptide-binding Protein, Domain 1"/>
    <property type="match status" value="1"/>
</dbReference>
<proteinExistence type="inferred from homology"/>
<organism evidence="5 6">
    <name type="scientific">Pelistega europaea</name>
    <dbReference type="NCBI Taxonomy" id="106147"/>
    <lineage>
        <taxon>Bacteria</taxon>
        <taxon>Pseudomonadati</taxon>
        <taxon>Pseudomonadota</taxon>
        <taxon>Betaproteobacteria</taxon>
        <taxon>Burkholderiales</taxon>
        <taxon>Alcaligenaceae</taxon>
        <taxon>Pelistega</taxon>
    </lineage>
</organism>
<dbReference type="Pfam" id="PF00496">
    <property type="entry name" value="SBP_bac_5"/>
    <property type="match status" value="1"/>
</dbReference>
<dbReference type="InterPro" id="IPR000914">
    <property type="entry name" value="SBP_5_dom"/>
</dbReference>
<sequence length="533" mass="59793">MKTSQKFLLGTLMAALAATAQAKGTLVYCSEGSPAGFDPAQYTAGTDFDASANNVFNQLVEFPRGETKVVPALAESWDVSDDGLTYTFHLRKGVKWHTTKYFKPSRDFNADDVIFTFDRLSGNKENAFNKAYPVEFPYFSDMGLKTNVKSVEKVDDYTVKISLKVNDASFIQTLGMPAIGSMYSKEYADKLLAEGKAEMINQQPIGTGPFVFERYQKDAQIRYKANKDYWNKEDAPQVNNLIFAITKDASVRFQKLKAGECNVMSYPLPADVENMKKDPSIQVLSRPGFNVGFIYYNTEKEPFNKPEVRQALDYAMNKPAIIKAVYGDQGELAPNPMPITQWSFNKNIKAREQNIEKAKELLAKAGLPNGFETTLWSLPVQRPYNPNGRLMAEMLQADWAKIGVKVNITTYEWGEYLKRAKAGEHQIVMVGWTGDNGDPDNWLGTLFSCQSVGGSNYSRFCYKPFEDLIVKAKQINDVNERTKLYEEAQVIYHEQMPGTPMGTSIVNVPMTKNVSGFKIDPLGAFRFTGVSVK</sequence>
<dbReference type="AlphaFoldDB" id="A0A7Y4P6K7"/>
<accession>A0A7Y4P6K7</accession>
<dbReference type="Gene3D" id="3.10.105.10">
    <property type="entry name" value="Dipeptide-binding Protein, Domain 3"/>
    <property type="match status" value="1"/>
</dbReference>
<evidence type="ECO:0000259" key="4">
    <source>
        <dbReference type="Pfam" id="PF00496"/>
    </source>
</evidence>
<dbReference type="CDD" id="cd08493">
    <property type="entry name" value="PBP2_DppA_like"/>
    <property type="match status" value="1"/>
</dbReference>
<name>A0A7Y4P6K7_9BURK</name>
<gene>
    <name evidence="5" type="ORF">HKX40_06815</name>
</gene>
<dbReference type="PANTHER" id="PTHR30290">
    <property type="entry name" value="PERIPLASMIC BINDING COMPONENT OF ABC TRANSPORTER"/>
    <property type="match status" value="1"/>
</dbReference>
<dbReference type="Gene3D" id="3.40.190.10">
    <property type="entry name" value="Periplasmic binding protein-like II"/>
    <property type="match status" value="1"/>
</dbReference>
<comment type="caution">
    <text evidence="5">The sequence shown here is derived from an EMBL/GenBank/DDBJ whole genome shotgun (WGS) entry which is preliminary data.</text>
</comment>
<dbReference type="PROSITE" id="PS01040">
    <property type="entry name" value="SBP_BACTERIAL_5"/>
    <property type="match status" value="1"/>
</dbReference>
<dbReference type="GO" id="GO:0043190">
    <property type="term" value="C:ATP-binding cassette (ABC) transporter complex"/>
    <property type="evidence" value="ECO:0007669"/>
    <property type="project" value="InterPro"/>
</dbReference>
<dbReference type="EMBL" id="JABGBO010000006">
    <property type="protein sequence ID" value="NOL49845.1"/>
    <property type="molecule type" value="Genomic_DNA"/>
</dbReference>
<dbReference type="SUPFAM" id="SSF53850">
    <property type="entry name" value="Periplasmic binding protein-like II"/>
    <property type="match status" value="1"/>
</dbReference>
<evidence type="ECO:0000256" key="2">
    <source>
        <dbReference type="ARBA" id="ARBA00022729"/>
    </source>
</evidence>
<feature type="signal peptide" evidence="3">
    <location>
        <begin position="1"/>
        <end position="22"/>
    </location>
</feature>
<evidence type="ECO:0000256" key="1">
    <source>
        <dbReference type="ARBA" id="ARBA00005695"/>
    </source>
</evidence>
<dbReference type="GO" id="GO:0030288">
    <property type="term" value="C:outer membrane-bounded periplasmic space"/>
    <property type="evidence" value="ECO:0007669"/>
    <property type="project" value="TreeGrafter"/>
</dbReference>